<comment type="similarity">
    <text evidence="1">Belongs to the sel-1 family.</text>
</comment>
<dbReference type="GO" id="GO:0046872">
    <property type="term" value="F:metal ion binding"/>
    <property type="evidence" value="ECO:0007669"/>
    <property type="project" value="UniProtKB-KW"/>
</dbReference>
<dbReference type="SUPFAM" id="SSF81901">
    <property type="entry name" value="HCP-like"/>
    <property type="match status" value="1"/>
</dbReference>
<dbReference type="PANTHER" id="PTHR11102">
    <property type="entry name" value="SEL-1-LIKE PROTEIN"/>
    <property type="match status" value="1"/>
</dbReference>
<evidence type="ECO:0000313" key="5">
    <source>
        <dbReference type="Proteomes" id="UP000789595"/>
    </source>
</evidence>
<dbReference type="InterPro" id="IPR006597">
    <property type="entry name" value="Sel1-like"/>
</dbReference>
<protein>
    <recommendedName>
        <fullName evidence="3">Fe2OG dioxygenase domain-containing protein</fullName>
    </recommendedName>
</protein>
<dbReference type="Gene3D" id="2.60.120.620">
    <property type="entry name" value="q2cbj1_9rhob like domain"/>
    <property type="match status" value="1"/>
</dbReference>
<accession>A0A8J2S405</accession>
<dbReference type="InterPro" id="IPR011990">
    <property type="entry name" value="TPR-like_helical_dom_sf"/>
</dbReference>
<dbReference type="OrthoDB" id="418134at2759"/>
<comment type="similarity">
    <text evidence="2">Belongs to the iron/ascorbate-dependent oxidoreductase family.</text>
</comment>
<feature type="domain" description="Fe2OG dioxygenase" evidence="3">
    <location>
        <begin position="117"/>
        <end position="208"/>
    </location>
</feature>
<evidence type="ECO:0000256" key="2">
    <source>
        <dbReference type="RuleBase" id="RU003682"/>
    </source>
</evidence>
<comment type="caution">
    <text evidence="4">The sequence shown here is derived from an EMBL/GenBank/DDBJ whole genome shotgun (WGS) entry which is preliminary data.</text>
</comment>
<dbReference type="InterPro" id="IPR005123">
    <property type="entry name" value="Oxoglu/Fe-dep_dioxygenase_dom"/>
</dbReference>
<dbReference type="Gene3D" id="1.25.40.10">
    <property type="entry name" value="Tetratricopeptide repeat domain"/>
    <property type="match status" value="1"/>
</dbReference>
<dbReference type="InterPro" id="IPR050767">
    <property type="entry name" value="Sel1_AlgK"/>
</dbReference>
<keyword evidence="2" id="KW-0408">Iron</keyword>
<keyword evidence="2" id="KW-0560">Oxidoreductase</keyword>
<dbReference type="GO" id="GO:0016491">
    <property type="term" value="F:oxidoreductase activity"/>
    <property type="evidence" value="ECO:0007669"/>
    <property type="project" value="UniProtKB-KW"/>
</dbReference>
<sequence>MSSSPAKTESLPRIAFDAPACVDGMHERRARLPKRAYLLPRLLSRDQATLVRRLAESDPTAQFARDPDTVDRLPTFECAVFDGGQPVATSVCRVLEPVVTERLLPYLRKRFDCSSLELSQALIRRYLPTERREHPAHFDAHATATVVVSLCAPDDYVGGYYAQPTSDAASARYASLDVGDAFCHGHDLRHGVRVFSGARYSLVLWFTPRAHRFRRRRTSTIPPWHKEAADRGEADALYNVASRDASEAARTAEAARAERGRGGFAAAEALELKAAELAQRAADGHERAATAGSADAMLNVGVLRYNSGDLAGAAACWREAAQRGKGNACRYYARCLMRGEGVREDRAAATRWLKKGASAGDASSAYSLYLAGESDRYLAMAAASGHAAACVDLAKTASSSREALKLLRRAVANGGAAVAYCALGRLFLGAPGLVPDPSAAAGFFARSGNAEAQACLAALYGPVPRILRDPTAPPSREGRMLLLW</sequence>
<evidence type="ECO:0000256" key="1">
    <source>
        <dbReference type="ARBA" id="ARBA00038101"/>
    </source>
</evidence>
<dbReference type="EMBL" id="CAKKNE010000001">
    <property type="protein sequence ID" value="CAH0364398.1"/>
    <property type="molecule type" value="Genomic_DNA"/>
</dbReference>
<gene>
    <name evidence="4" type="ORF">PECAL_1P07570</name>
</gene>
<organism evidence="4 5">
    <name type="scientific">Pelagomonas calceolata</name>
    <dbReference type="NCBI Taxonomy" id="35677"/>
    <lineage>
        <taxon>Eukaryota</taxon>
        <taxon>Sar</taxon>
        <taxon>Stramenopiles</taxon>
        <taxon>Ochrophyta</taxon>
        <taxon>Pelagophyceae</taxon>
        <taxon>Pelagomonadales</taxon>
        <taxon>Pelagomonadaceae</taxon>
        <taxon>Pelagomonas</taxon>
    </lineage>
</organism>
<name>A0A8J2S405_9STRA</name>
<reference evidence="4" key="1">
    <citation type="submission" date="2021-11" db="EMBL/GenBank/DDBJ databases">
        <authorList>
            <consortium name="Genoscope - CEA"/>
            <person name="William W."/>
        </authorList>
    </citation>
    <scope>NUCLEOTIDE SEQUENCE</scope>
</reference>
<keyword evidence="2" id="KW-0479">Metal-binding</keyword>
<dbReference type="PANTHER" id="PTHR11102:SF160">
    <property type="entry name" value="ERAD-ASSOCIATED E3 UBIQUITIN-PROTEIN LIGASE COMPONENT HRD3"/>
    <property type="match status" value="1"/>
</dbReference>
<dbReference type="AlphaFoldDB" id="A0A8J2S405"/>
<evidence type="ECO:0000313" key="4">
    <source>
        <dbReference type="EMBL" id="CAH0364398.1"/>
    </source>
</evidence>
<proteinExistence type="inferred from homology"/>
<evidence type="ECO:0000259" key="3">
    <source>
        <dbReference type="PROSITE" id="PS51471"/>
    </source>
</evidence>
<dbReference type="PROSITE" id="PS51471">
    <property type="entry name" value="FE2OG_OXY"/>
    <property type="match status" value="1"/>
</dbReference>
<dbReference type="Proteomes" id="UP000789595">
    <property type="component" value="Unassembled WGS sequence"/>
</dbReference>
<dbReference type="SMART" id="SM00671">
    <property type="entry name" value="SEL1"/>
    <property type="match status" value="3"/>
</dbReference>
<keyword evidence="5" id="KW-1185">Reference proteome</keyword>